<dbReference type="PANTHER" id="PTHR37984:SF5">
    <property type="entry name" value="PROTEIN NYNRIN-LIKE"/>
    <property type="match status" value="1"/>
</dbReference>
<accession>A0A699Z3I7</accession>
<dbReference type="CDD" id="cd01647">
    <property type="entry name" value="RT_LTR"/>
    <property type="match status" value="1"/>
</dbReference>
<dbReference type="InterPro" id="IPR043502">
    <property type="entry name" value="DNA/RNA_pol_sf"/>
</dbReference>
<protein>
    <recommendedName>
        <fullName evidence="6">Reverse transcriptase domain-containing protein</fullName>
    </recommendedName>
</protein>
<dbReference type="AlphaFoldDB" id="A0A699Z3I7"/>
<dbReference type="Proteomes" id="UP000485058">
    <property type="component" value="Unassembled WGS sequence"/>
</dbReference>
<dbReference type="EMBL" id="BLLF01000622">
    <property type="protein sequence ID" value="GFH13524.1"/>
    <property type="molecule type" value="Genomic_DNA"/>
</dbReference>
<reference evidence="4 5" key="1">
    <citation type="submission" date="2020-02" db="EMBL/GenBank/DDBJ databases">
        <title>Draft genome sequence of Haematococcus lacustris strain NIES-144.</title>
        <authorList>
            <person name="Morimoto D."/>
            <person name="Nakagawa S."/>
            <person name="Yoshida T."/>
            <person name="Sawayama S."/>
        </authorList>
    </citation>
    <scope>NUCLEOTIDE SEQUENCE [LARGE SCALE GENOMIC DNA]</scope>
    <source>
        <strain evidence="4 5">NIES-144</strain>
    </source>
</reference>
<dbReference type="InterPro" id="IPR043128">
    <property type="entry name" value="Rev_trsase/Diguanyl_cyclase"/>
</dbReference>
<proteinExistence type="predicted"/>
<dbReference type="Gene3D" id="3.10.10.10">
    <property type="entry name" value="HIV Type 1 Reverse Transcriptase, subunit A, domain 1"/>
    <property type="match status" value="1"/>
</dbReference>
<dbReference type="Gene3D" id="3.30.70.270">
    <property type="match status" value="2"/>
</dbReference>
<sequence>MNTPSDPLLSNSKLRGLLERHKVVFNDIPPGLPPSRGVGHTIPLEPGANPPFKGMYRLSSLEYAEFKKQISELYPRVGSDLAPLRMGLMYYLWPRKMAPSSGYHQIRITPKDILKTAFRTPFGHYEYLVLCFGLTNAPATFQAEINRICDDCINDFVVVYLGDILIYSKSAADHAKHLDLVLKRLREHELYAKLKKCGFNKPEVNFLGHVVCAKGINVDPPEVKVVAEWPAPASVSELRSFLDLAYYSRRFMQGYSKRVAVLHDLTKASVPFVWTPSCQAAFGGVKHSLTSAPVLALLDFTKPFELVVDASFDGIGAVLQQEGRPLAYHSRKLSSAERNYTTGEQELLAVHDALQVWRCYLEGSEVT</sequence>
<keyword evidence="1" id="KW-0511">Multifunctional enzyme</keyword>
<feature type="domain" description="Reverse transcriptase" evidence="2">
    <location>
        <begin position="100"/>
        <end position="210"/>
    </location>
</feature>
<evidence type="ECO:0008006" key="6">
    <source>
        <dbReference type="Google" id="ProtNLM"/>
    </source>
</evidence>
<dbReference type="InterPro" id="IPR050951">
    <property type="entry name" value="Retrovirus_Pol_polyprotein"/>
</dbReference>
<gene>
    <name evidence="4" type="ORF">HaLaN_09424</name>
</gene>
<name>A0A699Z3I7_HAELA</name>
<dbReference type="SUPFAM" id="SSF56672">
    <property type="entry name" value="DNA/RNA polymerases"/>
    <property type="match status" value="1"/>
</dbReference>
<dbReference type="GO" id="GO:0003824">
    <property type="term" value="F:catalytic activity"/>
    <property type="evidence" value="ECO:0007669"/>
    <property type="project" value="UniProtKB-KW"/>
</dbReference>
<dbReference type="PANTHER" id="PTHR37984">
    <property type="entry name" value="PROTEIN CBG26694"/>
    <property type="match status" value="1"/>
</dbReference>
<dbReference type="FunFam" id="3.30.70.270:FF:000003">
    <property type="entry name" value="Transposon Ty3-G Gag-Pol polyprotein"/>
    <property type="match status" value="1"/>
</dbReference>
<dbReference type="Pfam" id="PF00078">
    <property type="entry name" value="RVT_1"/>
    <property type="match status" value="1"/>
</dbReference>
<evidence type="ECO:0000259" key="3">
    <source>
        <dbReference type="Pfam" id="PF17919"/>
    </source>
</evidence>
<evidence type="ECO:0000259" key="2">
    <source>
        <dbReference type="Pfam" id="PF00078"/>
    </source>
</evidence>
<keyword evidence="5" id="KW-1185">Reference proteome</keyword>
<evidence type="ECO:0000256" key="1">
    <source>
        <dbReference type="ARBA" id="ARBA00023268"/>
    </source>
</evidence>
<evidence type="ECO:0000313" key="5">
    <source>
        <dbReference type="Proteomes" id="UP000485058"/>
    </source>
</evidence>
<feature type="domain" description="Reverse transcriptase/retrotransposon-derived protein RNase H-like" evidence="3">
    <location>
        <begin position="274"/>
        <end position="367"/>
    </location>
</feature>
<dbReference type="InterPro" id="IPR000477">
    <property type="entry name" value="RT_dom"/>
</dbReference>
<dbReference type="Pfam" id="PF17919">
    <property type="entry name" value="RT_RNaseH_2"/>
    <property type="match status" value="1"/>
</dbReference>
<organism evidence="4 5">
    <name type="scientific">Haematococcus lacustris</name>
    <name type="common">Green alga</name>
    <name type="synonym">Haematococcus pluvialis</name>
    <dbReference type="NCBI Taxonomy" id="44745"/>
    <lineage>
        <taxon>Eukaryota</taxon>
        <taxon>Viridiplantae</taxon>
        <taxon>Chlorophyta</taxon>
        <taxon>core chlorophytes</taxon>
        <taxon>Chlorophyceae</taxon>
        <taxon>CS clade</taxon>
        <taxon>Chlamydomonadales</taxon>
        <taxon>Haematococcaceae</taxon>
        <taxon>Haematococcus</taxon>
    </lineage>
</organism>
<dbReference type="FunFam" id="3.30.70.270:FF:000063">
    <property type="entry name" value="Zinc knuckle domaincontaining protein"/>
    <property type="match status" value="1"/>
</dbReference>
<dbReference type="InterPro" id="IPR041577">
    <property type="entry name" value="RT_RNaseH_2"/>
</dbReference>
<evidence type="ECO:0000313" key="4">
    <source>
        <dbReference type="EMBL" id="GFH13524.1"/>
    </source>
</evidence>
<comment type="caution">
    <text evidence="4">The sequence shown here is derived from an EMBL/GenBank/DDBJ whole genome shotgun (WGS) entry which is preliminary data.</text>
</comment>